<feature type="compositionally biased region" description="Polar residues" evidence="1">
    <location>
        <begin position="42"/>
        <end position="54"/>
    </location>
</feature>
<proteinExistence type="predicted"/>
<name>A0A401H5G4_9APHY</name>
<protein>
    <submittedName>
        <fullName evidence="2">Uncharacterized protein</fullName>
    </submittedName>
</protein>
<feature type="region of interest" description="Disordered" evidence="1">
    <location>
        <begin position="172"/>
        <end position="202"/>
    </location>
</feature>
<sequence>MNGAQAEKSSAKAVITAGRSSEEDSNPASRPISSKFFCGATPSPQSRGKNSSYEKLSPKAGPSRLVYDDEDKENEPILDNDDILMDDPDPVQRKDKYICPSPSLTRLDTPVLSSPLRPTSASQPYRDNEGGDFGADVLSSPPVVRSRTGWFSCDTGDGKEGTDAIGAELVRNAPSLHEDSQEALGQPVDSEPDLRDTFGEWDWDDATTSSSLFSVRSGSASLPVAPDD</sequence>
<dbReference type="OrthoDB" id="26491at2759"/>
<keyword evidence="3" id="KW-1185">Reference proteome</keyword>
<dbReference type="InParanoid" id="A0A401H5G4"/>
<evidence type="ECO:0000256" key="1">
    <source>
        <dbReference type="SAM" id="MobiDB-lite"/>
    </source>
</evidence>
<reference evidence="2 3" key="1">
    <citation type="journal article" date="2018" name="Sci. Rep.">
        <title>Genome sequence of the cauliflower mushroom Sparassis crispa (Hanabiratake) and its association with beneficial usage.</title>
        <authorList>
            <person name="Kiyama R."/>
            <person name="Furutani Y."/>
            <person name="Kawaguchi K."/>
            <person name="Nakanishi T."/>
        </authorList>
    </citation>
    <scope>NUCLEOTIDE SEQUENCE [LARGE SCALE GENOMIC DNA]</scope>
</reference>
<dbReference type="AlphaFoldDB" id="A0A401H5G4"/>
<gene>
    <name evidence="2" type="ORF">SCP_1603180</name>
</gene>
<dbReference type="Proteomes" id="UP000287166">
    <property type="component" value="Unassembled WGS sequence"/>
</dbReference>
<dbReference type="EMBL" id="BFAD01000016">
    <property type="protein sequence ID" value="GBE89654.1"/>
    <property type="molecule type" value="Genomic_DNA"/>
</dbReference>
<dbReference type="STRING" id="139825.A0A401H5G4"/>
<accession>A0A401H5G4</accession>
<dbReference type="GeneID" id="38786571"/>
<feature type="compositionally biased region" description="Acidic residues" evidence="1">
    <location>
        <begin position="68"/>
        <end position="89"/>
    </location>
</feature>
<organism evidence="2 3">
    <name type="scientific">Sparassis crispa</name>
    <dbReference type="NCBI Taxonomy" id="139825"/>
    <lineage>
        <taxon>Eukaryota</taxon>
        <taxon>Fungi</taxon>
        <taxon>Dikarya</taxon>
        <taxon>Basidiomycota</taxon>
        <taxon>Agaricomycotina</taxon>
        <taxon>Agaricomycetes</taxon>
        <taxon>Polyporales</taxon>
        <taxon>Sparassidaceae</taxon>
        <taxon>Sparassis</taxon>
    </lineage>
</organism>
<dbReference type="RefSeq" id="XP_027620567.1">
    <property type="nucleotide sequence ID" value="XM_027764766.1"/>
</dbReference>
<evidence type="ECO:0000313" key="2">
    <source>
        <dbReference type="EMBL" id="GBE89654.1"/>
    </source>
</evidence>
<comment type="caution">
    <text evidence="2">The sequence shown here is derived from an EMBL/GenBank/DDBJ whole genome shotgun (WGS) entry which is preliminary data.</text>
</comment>
<evidence type="ECO:0000313" key="3">
    <source>
        <dbReference type="Proteomes" id="UP000287166"/>
    </source>
</evidence>
<feature type="region of interest" description="Disordered" evidence="1">
    <location>
        <begin position="1"/>
        <end position="140"/>
    </location>
</feature>
<feature type="compositionally biased region" description="Polar residues" evidence="1">
    <location>
        <begin position="116"/>
        <end position="125"/>
    </location>
</feature>